<organism evidence="1 2">
    <name type="scientific">Citrifermentans bremense</name>
    <dbReference type="NCBI Taxonomy" id="60035"/>
    <lineage>
        <taxon>Bacteria</taxon>
        <taxon>Pseudomonadati</taxon>
        <taxon>Thermodesulfobacteriota</taxon>
        <taxon>Desulfuromonadia</taxon>
        <taxon>Geobacterales</taxon>
        <taxon>Geobacteraceae</taxon>
        <taxon>Citrifermentans</taxon>
    </lineage>
</organism>
<gene>
    <name evidence="1" type="ORF">GEOBRER4_n3730</name>
</gene>
<reference evidence="1 2" key="1">
    <citation type="submission" date="2020-06" db="EMBL/GenBank/DDBJ databases">
        <title>Interaction of electrochemicaly active bacteria, Geobacter bremensis R4 on different carbon anode.</title>
        <authorList>
            <person name="Meng L."/>
            <person name="Yoshida N."/>
        </authorList>
    </citation>
    <scope>NUCLEOTIDE SEQUENCE [LARGE SCALE GENOMIC DNA]</scope>
    <source>
        <strain evidence="1 2">R4</strain>
    </source>
</reference>
<dbReference type="AlphaFoldDB" id="A0A7R7IZF8"/>
<evidence type="ECO:0000313" key="1">
    <source>
        <dbReference type="EMBL" id="BCO11606.1"/>
    </source>
</evidence>
<sequence length="229" mass="25389">MIDIVRASFNFDTPAPTEDQLIAYARRIFDEMDAAVEEFLPFNDYSLYLAVQEGSVKGLGKVAVAASALYVGIAQYGSFIQGVEIIKRQGCAVAEAIVSEAAKNEIGNPLPKKHTRVDAGAVSRLERLFVKVRDREIAPEEATLKALQVLDPTGAELPPEAQQEIAVALESLETYPEQLSLDLGIEEEFAPSAVPIPRPKRPIPIEQHLLVVIERKKRRSEPRLRKKYL</sequence>
<accession>A0A7R7IZF8</accession>
<dbReference type="EMBL" id="AP023213">
    <property type="protein sequence ID" value="BCO11606.1"/>
    <property type="molecule type" value="Genomic_DNA"/>
</dbReference>
<evidence type="ECO:0000313" key="2">
    <source>
        <dbReference type="Proteomes" id="UP000515472"/>
    </source>
</evidence>
<name>A0A7R7IZF8_9BACT</name>
<dbReference type="Proteomes" id="UP000515472">
    <property type="component" value="Chromosome"/>
</dbReference>
<proteinExistence type="predicted"/>
<keyword evidence="2" id="KW-1185">Reference proteome</keyword>
<dbReference type="RefSeq" id="WP_185243459.1">
    <property type="nucleotide sequence ID" value="NZ_AP023213.1"/>
</dbReference>
<protein>
    <submittedName>
        <fullName evidence="1">Uncharacterized protein</fullName>
    </submittedName>
</protein>